<feature type="domain" description="HTH iclR-type" evidence="6">
    <location>
        <begin position="1"/>
        <end position="63"/>
    </location>
</feature>
<evidence type="ECO:0000256" key="1">
    <source>
        <dbReference type="ARBA" id="ARBA00023015"/>
    </source>
</evidence>
<dbReference type="GO" id="GO:0045892">
    <property type="term" value="P:negative regulation of DNA-templated transcription"/>
    <property type="evidence" value="ECO:0007669"/>
    <property type="project" value="TreeGrafter"/>
</dbReference>
<dbReference type="Proteomes" id="UP000050509">
    <property type="component" value="Unassembled WGS sequence"/>
</dbReference>
<dbReference type="InterPro" id="IPR014757">
    <property type="entry name" value="Tscrpt_reg_IclR_C"/>
</dbReference>
<dbReference type="SUPFAM" id="SSF46785">
    <property type="entry name" value="Winged helix' DNA-binding domain"/>
    <property type="match status" value="1"/>
</dbReference>
<dbReference type="GO" id="GO:0003677">
    <property type="term" value="F:DNA binding"/>
    <property type="evidence" value="ECO:0007669"/>
    <property type="project" value="UniProtKB-KW"/>
</dbReference>
<dbReference type="PROSITE" id="PS51078">
    <property type="entry name" value="ICLR_ED"/>
    <property type="match status" value="1"/>
</dbReference>
<dbReference type="SUPFAM" id="SSF55781">
    <property type="entry name" value="GAF domain-like"/>
    <property type="match status" value="1"/>
</dbReference>
<comment type="function">
    <text evidence="4">May be an activator protein for the gylABX operon.</text>
</comment>
<keyword evidence="1" id="KW-0805">Transcription regulation</keyword>
<dbReference type="FunFam" id="1.10.10.10:FF:000056">
    <property type="entry name" value="IclR family transcriptional regulator"/>
    <property type="match status" value="1"/>
</dbReference>
<evidence type="ECO:0000256" key="4">
    <source>
        <dbReference type="ARBA" id="ARBA00058938"/>
    </source>
</evidence>
<dbReference type="Gene3D" id="3.30.450.40">
    <property type="match status" value="1"/>
</dbReference>
<evidence type="ECO:0000256" key="3">
    <source>
        <dbReference type="ARBA" id="ARBA00023163"/>
    </source>
</evidence>
<dbReference type="Pfam" id="PF09339">
    <property type="entry name" value="HTH_IclR"/>
    <property type="match status" value="1"/>
</dbReference>
<feature type="domain" description="IclR-ED" evidence="7">
    <location>
        <begin position="64"/>
        <end position="246"/>
    </location>
</feature>
<dbReference type="AlphaFoldDB" id="A0A0P9CZQ3"/>
<evidence type="ECO:0000256" key="2">
    <source>
        <dbReference type="ARBA" id="ARBA00023125"/>
    </source>
</evidence>
<dbReference type="EMBL" id="LJCR01001045">
    <property type="protein sequence ID" value="KPV51152.1"/>
    <property type="molecule type" value="Genomic_DNA"/>
</dbReference>
<dbReference type="GO" id="GO:0003700">
    <property type="term" value="F:DNA-binding transcription factor activity"/>
    <property type="evidence" value="ECO:0007669"/>
    <property type="project" value="TreeGrafter"/>
</dbReference>
<sequence>MQSVRRAVALLKVFDNGPTELGVSELSRKTRLHKSTASRLLATMEREGLLERVPGTEKYRLGFMLLRLAGQVTHFGDVRTAARPILIELAESSRETVILAVRDGDEVINVEQFSGPHLVRDANWVGRRTALTCVANGKALLAFQPAAEIERILARPLVRITDRTITDAVRMRAELALVRERGYAQAVGEVEEGLHGVAAPVRDATGAVIAAVSISGPSYRVTFDRLPDYGRLTVQAAAKIANRLGFSG</sequence>
<dbReference type="PANTHER" id="PTHR30136">
    <property type="entry name" value="HELIX-TURN-HELIX TRANSCRIPTIONAL REGULATOR, ICLR FAMILY"/>
    <property type="match status" value="1"/>
</dbReference>
<dbReference type="SMART" id="SM00346">
    <property type="entry name" value="HTH_ICLR"/>
    <property type="match status" value="1"/>
</dbReference>
<reference evidence="8 9" key="1">
    <citation type="submission" date="2015-09" db="EMBL/GenBank/DDBJ databases">
        <title>Draft genome sequence of Kouleothrix aurantiaca JCM 19913.</title>
        <authorList>
            <person name="Hemp J."/>
        </authorList>
    </citation>
    <scope>NUCLEOTIDE SEQUENCE [LARGE SCALE GENOMIC DNA]</scope>
    <source>
        <strain evidence="8 9">COM-B</strain>
    </source>
</reference>
<gene>
    <name evidence="8" type="ORF">SE17_22850</name>
</gene>
<accession>A0A0P9CZQ3</accession>
<evidence type="ECO:0000256" key="5">
    <source>
        <dbReference type="ARBA" id="ARBA00070406"/>
    </source>
</evidence>
<keyword evidence="2" id="KW-0238">DNA-binding</keyword>
<dbReference type="PANTHER" id="PTHR30136:SF35">
    <property type="entry name" value="HTH-TYPE TRANSCRIPTIONAL REGULATOR RV1719"/>
    <property type="match status" value="1"/>
</dbReference>
<keyword evidence="9" id="KW-1185">Reference proteome</keyword>
<comment type="caution">
    <text evidence="8">The sequence shown here is derived from an EMBL/GenBank/DDBJ whole genome shotgun (WGS) entry which is preliminary data.</text>
</comment>
<organism evidence="8 9">
    <name type="scientific">Kouleothrix aurantiaca</name>
    <dbReference type="NCBI Taxonomy" id="186479"/>
    <lineage>
        <taxon>Bacteria</taxon>
        <taxon>Bacillati</taxon>
        <taxon>Chloroflexota</taxon>
        <taxon>Chloroflexia</taxon>
        <taxon>Chloroflexales</taxon>
        <taxon>Roseiflexineae</taxon>
        <taxon>Roseiflexaceae</taxon>
        <taxon>Kouleothrix</taxon>
    </lineage>
</organism>
<proteinExistence type="predicted"/>
<dbReference type="Pfam" id="PF01614">
    <property type="entry name" value="IclR_C"/>
    <property type="match status" value="1"/>
</dbReference>
<dbReference type="InterPro" id="IPR005471">
    <property type="entry name" value="Tscrpt_reg_IclR_N"/>
</dbReference>
<evidence type="ECO:0000313" key="8">
    <source>
        <dbReference type="EMBL" id="KPV51152.1"/>
    </source>
</evidence>
<protein>
    <recommendedName>
        <fullName evidence="5">Glycerol operon regulatory protein</fullName>
    </recommendedName>
</protein>
<keyword evidence="3" id="KW-0804">Transcription</keyword>
<evidence type="ECO:0000313" key="9">
    <source>
        <dbReference type="Proteomes" id="UP000050509"/>
    </source>
</evidence>
<evidence type="ECO:0000259" key="7">
    <source>
        <dbReference type="PROSITE" id="PS51078"/>
    </source>
</evidence>
<dbReference type="InterPro" id="IPR050707">
    <property type="entry name" value="HTH_MetabolicPath_Reg"/>
</dbReference>
<dbReference type="InterPro" id="IPR036388">
    <property type="entry name" value="WH-like_DNA-bd_sf"/>
</dbReference>
<evidence type="ECO:0000259" key="6">
    <source>
        <dbReference type="PROSITE" id="PS51077"/>
    </source>
</evidence>
<dbReference type="InterPro" id="IPR036390">
    <property type="entry name" value="WH_DNA-bd_sf"/>
</dbReference>
<dbReference type="InterPro" id="IPR029016">
    <property type="entry name" value="GAF-like_dom_sf"/>
</dbReference>
<dbReference type="Gene3D" id="1.10.10.10">
    <property type="entry name" value="Winged helix-like DNA-binding domain superfamily/Winged helix DNA-binding domain"/>
    <property type="match status" value="1"/>
</dbReference>
<name>A0A0P9CZQ3_9CHLR</name>
<dbReference type="PATRIC" id="fig|186479.3.peg.242"/>
<dbReference type="PROSITE" id="PS51077">
    <property type="entry name" value="HTH_ICLR"/>
    <property type="match status" value="1"/>
</dbReference>